<accession>A0A915ISW1</accession>
<evidence type="ECO:0000313" key="2">
    <source>
        <dbReference type="WBParaSite" id="nRc.2.0.1.t16454-RA"/>
    </source>
</evidence>
<dbReference type="WBParaSite" id="nRc.2.0.1.t16454-RA">
    <property type="protein sequence ID" value="nRc.2.0.1.t16454-RA"/>
    <property type="gene ID" value="nRc.2.0.1.g16454"/>
</dbReference>
<organism evidence="1 2">
    <name type="scientific">Romanomermis culicivorax</name>
    <name type="common">Nematode worm</name>
    <dbReference type="NCBI Taxonomy" id="13658"/>
    <lineage>
        <taxon>Eukaryota</taxon>
        <taxon>Metazoa</taxon>
        <taxon>Ecdysozoa</taxon>
        <taxon>Nematoda</taxon>
        <taxon>Enoplea</taxon>
        <taxon>Dorylaimia</taxon>
        <taxon>Mermithida</taxon>
        <taxon>Mermithoidea</taxon>
        <taxon>Mermithidae</taxon>
        <taxon>Romanomermis</taxon>
    </lineage>
</organism>
<evidence type="ECO:0000313" key="1">
    <source>
        <dbReference type="Proteomes" id="UP000887565"/>
    </source>
</evidence>
<dbReference type="Proteomes" id="UP000887565">
    <property type="component" value="Unplaced"/>
</dbReference>
<protein>
    <submittedName>
        <fullName evidence="2">Uncharacterized protein</fullName>
    </submittedName>
</protein>
<keyword evidence="1" id="KW-1185">Reference proteome</keyword>
<proteinExistence type="predicted"/>
<name>A0A915ISW1_ROMCU</name>
<reference evidence="2" key="1">
    <citation type="submission" date="2022-11" db="UniProtKB">
        <authorList>
            <consortium name="WormBaseParasite"/>
        </authorList>
    </citation>
    <scope>IDENTIFICATION</scope>
</reference>
<sequence>MFSLFEIENLRCTPSNQPFRVAGHAMWTAVAFGRQCRLADFYVNNFIWQYKIKTVKTSMHVVQ</sequence>
<dbReference type="AlphaFoldDB" id="A0A915ISW1"/>